<dbReference type="InterPro" id="IPR041522">
    <property type="entry name" value="CdaR_GGDEF"/>
</dbReference>
<keyword evidence="6" id="KW-1185">Reference proteome</keyword>
<dbReference type="Gene3D" id="1.10.10.2840">
    <property type="entry name" value="PucR C-terminal helix-turn-helix domain"/>
    <property type="match status" value="1"/>
</dbReference>
<feature type="domain" description="CdaR GGDEF-like" evidence="4">
    <location>
        <begin position="187"/>
        <end position="292"/>
    </location>
</feature>
<proteinExistence type="inferred from homology"/>
<comment type="caution">
    <text evidence="5">The sequence shown here is derived from an EMBL/GenBank/DDBJ whole genome shotgun (WGS) entry which is preliminary data.</text>
</comment>
<feature type="compositionally biased region" description="Low complexity" evidence="2">
    <location>
        <begin position="12"/>
        <end position="27"/>
    </location>
</feature>
<gene>
    <name evidence="5" type="ORF">GCM10011512_22820</name>
</gene>
<dbReference type="PANTHER" id="PTHR33744:SF7">
    <property type="entry name" value="PUCR FAMILY TRANSCRIPTIONAL REGULATOR"/>
    <property type="match status" value="1"/>
</dbReference>
<dbReference type="Pfam" id="PF13556">
    <property type="entry name" value="HTH_30"/>
    <property type="match status" value="1"/>
</dbReference>
<feature type="compositionally biased region" description="Polar residues" evidence="2">
    <location>
        <begin position="1"/>
        <end position="11"/>
    </location>
</feature>
<accession>A0ABQ1PDV8</accession>
<dbReference type="InterPro" id="IPR025736">
    <property type="entry name" value="PucR_C-HTH_dom"/>
</dbReference>
<reference evidence="6" key="1">
    <citation type="journal article" date="2019" name="Int. J. Syst. Evol. Microbiol.">
        <title>The Global Catalogue of Microorganisms (GCM) 10K type strain sequencing project: providing services to taxonomists for standard genome sequencing and annotation.</title>
        <authorList>
            <consortium name="The Broad Institute Genomics Platform"/>
            <consortium name="The Broad Institute Genome Sequencing Center for Infectious Disease"/>
            <person name="Wu L."/>
            <person name="Ma J."/>
        </authorList>
    </citation>
    <scope>NUCLEOTIDE SEQUENCE [LARGE SCALE GENOMIC DNA]</scope>
    <source>
        <strain evidence="6">CGMCC 1.15480</strain>
    </source>
</reference>
<evidence type="ECO:0000259" key="3">
    <source>
        <dbReference type="Pfam" id="PF13556"/>
    </source>
</evidence>
<dbReference type="InterPro" id="IPR051448">
    <property type="entry name" value="CdaR-like_regulators"/>
</dbReference>
<evidence type="ECO:0000256" key="2">
    <source>
        <dbReference type="SAM" id="MobiDB-lite"/>
    </source>
</evidence>
<feature type="region of interest" description="Disordered" evidence="2">
    <location>
        <begin position="1"/>
        <end position="32"/>
    </location>
</feature>
<dbReference type="Pfam" id="PF17853">
    <property type="entry name" value="GGDEF_2"/>
    <property type="match status" value="1"/>
</dbReference>
<name>A0ABQ1PDV8_9MICC</name>
<dbReference type="PANTHER" id="PTHR33744">
    <property type="entry name" value="CARBOHYDRATE DIACID REGULATOR"/>
    <property type="match status" value="1"/>
</dbReference>
<evidence type="ECO:0000313" key="6">
    <source>
        <dbReference type="Proteomes" id="UP000597761"/>
    </source>
</evidence>
<dbReference type="InterPro" id="IPR042070">
    <property type="entry name" value="PucR_C-HTH_sf"/>
</dbReference>
<protein>
    <submittedName>
        <fullName evidence="5">PucR family transcriptional regulator</fullName>
    </submittedName>
</protein>
<comment type="similarity">
    <text evidence="1">Belongs to the CdaR family.</text>
</comment>
<dbReference type="EMBL" id="BMJI01000015">
    <property type="protein sequence ID" value="GGC95207.1"/>
    <property type="molecule type" value="Genomic_DNA"/>
</dbReference>
<evidence type="ECO:0000259" key="4">
    <source>
        <dbReference type="Pfam" id="PF17853"/>
    </source>
</evidence>
<feature type="domain" description="PucR C-terminal helix-turn-helix" evidence="3">
    <location>
        <begin position="345"/>
        <end position="402"/>
    </location>
</feature>
<evidence type="ECO:0000256" key="1">
    <source>
        <dbReference type="ARBA" id="ARBA00006754"/>
    </source>
</evidence>
<evidence type="ECO:0000313" key="5">
    <source>
        <dbReference type="EMBL" id="GGC95207.1"/>
    </source>
</evidence>
<sequence length="430" mass="45752">MLGGMSAQQDQPAPGARRGVPGAPAAGDTDRARTLETLRSNIGSLSTVTLRRLDSALPWYRHLRPDERSALGLVAQKGIASFVTWYEKPGNPAWVMSDVFGTAPTELTRSISLQKALQLIRIVVDTVEQRVPDLAEEPEQPALREAVLRYSREVAFAAADVYARAAESRGSWDTRLEALVVDGILRGESSDSLRSRIAALGWSSKAEVTIVVGAAPADPHPAYLSGLRRTTTRLAEDTLIGIQGDRLLLLLGGLRDRDTALVKLAPVFGDGPIVHAGPAASLVDAGPAAQAAFSGLVAARAWPDAPRPVAADDLWPERLMAGDDTARRALVRAIYRPLTSASNGLLETLSAYLSLGHSLEATARALFVHTNTVRYRLRKVTDVTGWDPLVPREAFVLQTALVAGRLSAGDAAGDASAAAPAVRLPERAAL</sequence>
<dbReference type="Proteomes" id="UP000597761">
    <property type="component" value="Unassembled WGS sequence"/>
</dbReference>
<organism evidence="5 6">
    <name type="scientific">Tersicoccus solisilvae</name>
    <dbReference type="NCBI Taxonomy" id="1882339"/>
    <lineage>
        <taxon>Bacteria</taxon>
        <taxon>Bacillati</taxon>
        <taxon>Actinomycetota</taxon>
        <taxon>Actinomycetes</taxon>
        <taxon>Micrococcales</taxon>
        <taxon>Micrococcaceae</taxon>
        <taxon>Tersicoccus</taxon>
    </lineage>
</organism>